<evidence type="ECO:0000313" key="2">
    <source>
        <dbReference type="Proteomes" id="UP000616499"/>
    </source>
</evidence>
<dbReference type="Proteomes" id="UP000616499">
    <property type="component" value="Unassembled WGS sequence"/>
</dbReference>
<gene>
    <name evidence="1" type="ORF">GCM10009425_09220</name>
</gene>
<proteinExistence type="predicted"/>
<name>A0ABQ2GKS8_9PSED</name>
<keyword evidence="2" id="KW-1185">Reference proteome</keyword>
<organism evidence="1 2">
    <name type="scientific">Pseudomonas asuensis</name>
    <dbReference type="NCBI Taxonomy" id="1825787"/>
    <lineage>
        <taxon>Bacteria</taxon>
        <taxon>Pseudomonadati</taxon>
        <taxon>Pseudomonadota</taxon>
        <taxon>Gammaproteobacteria</taxon>
        <taxon>Pseudomonadales</taxon>
        <taxon>Pseudomonadaceae</taxon>
        <taxon>Pseudomonas</taxon>
    </lineage>
</organism>
<accession>A0ABQ2GKS8</accession>
<evidence type="ECO:0000313" key="1">
    <source>
        <dbReference type="EMBL" id="GGM00258.1"/>
    </source>
</evidence>
<dbReference type="RefSeq" id="WP_188864930.1">
    <property type="nucleotide sequence ID" value="NZ_BMNW01000002.1"/>
</dbReference>
<sequence length="54" mass="6064">MSLDQAEMTVKQDLECAFAALDMQRDDFLELARGIRQKVAEEAVEPTELEAHLG</sequence>
<reference evidence="2" key="1">
    <citation type="journal article" date="2019" name="Int. J. Syst. Evol. Microbiol.">
        <title>The Global Catalogue of Microorganisms (GCM) 10K type strain sequencing project: providing services to taxonomists for standard genome sequencing and annotation.</title>
        <authorList>
            <consortium name="The Broad Institute Genomics Platform"/>
            <consortium name="The Broad Institute Genome Sequencing Center for Infectious Disease"/>
            <person name="Wu L."/>
            <person name="Ma J."/>
        </authorList>
    </citation>
    <scope>NUCLEOTIDE SEQUENCE [LARGE SCALE GENOMIC DNA]</scope>
    <source>
        <strain evidence="2">JCM 13501</strain>
    </source>
</reference>
<protein>
    <submittedName>
        <fullName evidence="1">Uncharacterized protein</fullName>
    </submittedName>
</protein>
<dbReference type="EMBL" id="BMNW01000002">
    <property type="protein sequence ID" value="GGM00258.1"/>
    <property type="molecule type" value="Genomic_DNA"/>
</dbReference>
<comment type="caution">
    <text evidence="1">The sequence shown here is derived from an EMBL/GenBank/DDBJ whole genome shotgun (WGS) entry which is preliminary data.</text>
</comment>